<comment type="function">
    <text evidence="5">Essential component of the SCF (SKP1-CUL1-F-box protein) E3 ubiquitin ligase complexes, which mediate the ubiquitination and subsequent proteasomal degradation of target proteins. Controls sulfur metabolite repression, probably by mediating the inactivation or degradation of the metR transcription factor.</text>
</comment>
<accession>A0A6A6U7T6</accession>
<gene>
    <name evidence="7" type="ORF">BT63DRAFT_307272</name>
</gene>
<dbReference type="InterPro" id="IPR039948">
    <property type="entry name" value="ELC1"/>
</dbReference>
<protein>
    <recommendedName>
        <fullName evidence="3">Elongin-C</fullName>
    </recommendedName>
</protein>
<dbReference type="EMBL" id="MU004237">
    <property type="protein sequence ID" value="KAF2668030.1"/>
    <property type="molecule type" value="Genomic_DNA"/>
</dbReference>
<dbReference type="AlphaFoldDB" id="A0A6A6U7T6"/>
<dbReference type="SMART" id="SM00512">
    <property type="entry name" value="Skp1"/>
    <property type="match status" value="1"/>
</dbReference>
<dbReference type="SUPFAM" id="SSF54695">
    <property type="entry name" value="POZ domain"/>
    <property type="match status" value="1"/>
</dbReference>
<evidence type="ECO:0000256" key="4">
    <source>
        <dbReference type="ARBA" id="ARBA00023242"/>
    </source>
</evidence>
<dbReference type="GO" id="GO:0006511">
    <property type="term" value="P:ubiquitin-dependent protein catabolic process"/>
    <property type="evidence" value="ECO:0007669"/>
    <property type="project" value="InterPro"/>
</dbReference>
<organism evidence="7 8">
    <name type="scientific">Microthyrium microscopicum</name>
    <dbReference type="NCBI Taxonomy" id="703497"/>
    <lineage>
        <taxon>Eukaryota</taxon>
        <taxon>Fungi</taxon>
        <taxon>Dikarya</taxon>
        <taxon>Ascomycota</taxon>
        <taxon>Pezizomycotina</taxon>
        <taxon>Dothideomycetes</taxon>
        <taxon>Dothideomycetes incertae sedis</taxon>
        <taxon>Microthyriales</taxon>
        <taxon>Microthyriaceae</taxon>
        <taxon>Microthyrium</taxon>
    </lineage>
</organism>
<evidence type="ECO:0000313" key="8">
    <source>
        <dbReference type="Proteomes" id="UP000799302"/>
    </source>
</evidence>
<dbReference type="OrthoDB" id="249087at2759"/>
<evidence type="ECO:0000256" key="3">
    <source>
        <dbReference type="ARBA" id="ARBA00021347"/>
    </source>
</evidence>
<sequence length="122" mass="13808">MTMMEKEPQQPLSEWVTLISHDEFTFHILRSSANLSGTIRRMLDPKSGFKESVTGVCHFENISGTVLEKVCEYLYYKDRYQGMTNVPDLEIAPEVSLELALAADYLDCRAVACEGIMINVLI</sequence>
<evidence type="ECO:0000256" key="5">
    <source>
        <dbReference type="ARBA" id="ARBA00045385"/>
    </source>
</evidence>
<name>A0A6A6U7T6_9PEZI</name>
<dbReference type="Proteomes" id="UP000799302">
    <property type="component" value="Unassembled WGS sequence"/>
</dbReference>
<feature type="domain" description="SKP1 component POZ" evidence="6">
    <location>
        <begin position="16"/>
        <end position="77"/>
    </location>
</feature>
<reference evidence="7" key="1">
    <citation type="journal article" date="2020" name="Stud. Mycol.">
        <title>101 Dothideomycetes genomes: a test case for predicting lifestyles and emergence of pathogens.</title>
        <authorList>
            <person name="Haridas S."/>
            <person name="Albert R."/>
            <person name="Binder M."/>
            <person name="Bloem J."/>
            <person name="Labutti K."/>
            <person name="Salamov A."/>
            <person name="Andreopoulos B."/>
            <person name="Baker S."/>
            <person name="Barry K."/>
            <person name="Bills G."/>
            <person name="Bluhm B."/>
            <person name="Cannon C."/>
            <person name="Castanera R."/>
            <person name="Culley D."/>
            <person name="Daum C."/>
            <person name="Ezra D."/>
            <person name="Gonzalez J."/>
            <person name="Henrissat B."/>
            <person name="Kuo A."/>
            <person name="Liang C."/>
            <person name="Lipzen A."/>
            <person name="Lutzoni F."/>
            <person name="Magnuson J."/>
            <person name="Mondo S."/>
            <person name="Nolan M."/>
            <person name="Ohm R."/>
            <person name="Pangilinan J."/>
            <person name="Park H.-J."/>
            <person name="Ramirez L."/>
            <person name="Alfaro M."/>
            <person name="Sun H."/>
            <person name="Tritt A."/>
            <person name="Yoshinaga Y."/>
            <person name="Zwiers L.-H."/>
            <person name="Turgeon B."/>
            <person name="Goodwin S."/>
            <person name="Spatafora J."/>
            <person name="Crous P."/>
            <person name="Grigoriev I."/>
        </authorList>
    </citation>
    <scope>NUCLEOTIDE SEQUENCE</scope>
    <source>
        <strain evidence="7">CBS 115976</strain>
    </source>
</reference>
<dbReference type="CDD" id="cd18321">
    <property type="entry name" value="BTB_POZ_EloC"/>
    <property type="match status" value="1"/>
</dbReference>
<dbReference type="InterPro" id="IPR016073">
    <property type="entry name" value="Skp1_comp_POZ"/>
</dbReference>
<keyword evidence="8" id="KW-1185">Reference proteome</keyword>
<dbReference type="GO" id="GO:0005634">
    <property type="term" value="C:nucleus"/>
    <property type="evidence" value="ECO:0007669"/>
    <property type="project" value="UniProtKB-SubCell"/>
</dbReference>
<dbReference type="FunFam" id="3.30.710.10:FF:000035">
    <property type="entry name" value="Elongin C transcription elongation factor"/>
    <property type="match status" value="1"/>
</dbReference>
<evidence type="ECO:0000259" key="6">
    <source>
        <dbReference type="Pfam" id="PF03931"/>
    </source>
</evidence>
<keyword evidence="4" id="KW-0539">Nucleus</keyword>
<evidence type="ECO:0000313" key="7">
    <source>
        <dbReference type="EMBL" id="KAF2668030.1"/>
    </source>
</evidence>
<comment type="similarity">
    <text evidence="2">Belongs to the SKP1 family.</text>
</comment>
<evidence type="ECO:0000256" key="1">
    <source>
        <dbReference type="ARBA" id="ARBA00004123"/>
    </source>
</evidence>
<dbReference type="InterPro" id="IPR011333">
    <property type="entry name" value="SKP1/BTB/POZ_sf"/>
</dbReference>
<comment type="subcellular location">
    <subcellularLocation>
        <location evidence="1">Nucleus</location>
    </subcellularLocation>
</comment>
<dbReference type="Gene3D" id="3.30.710.10">
    <property type="entry name" value="Potassium Channel Kv1.1, Chain A"/>
    <property type="match status" value="1"/>
</dbReference>
<dbReference type="InterPro" id="IPR001232">
    <property type="entry name" value="SKP1-like"/>
</dbReference>
<evidence type="ECO:0000256" key="2">
    <source>
        <dbReference type="ARBA" id="ARBA00009993"/>
    </source>
</evidence>
<dbReference type="PANTHER" id="PTHR20648">
    <property type="entry name" value="ELONGIN-C"/>
    <property type="match status" value="1"/>
</dbReference>
<proteinExistence type="inferred from homology"/>
<dbReference type="Pfam" id="PF03931">
    <property type="entry name" value="Skp1_POZ"/>
    <property type="match status" value="1"/>
</dbReference>